<protein>
    <recommendedName>
        <fullName evidence="5">ABC transporter substrate-binding protein</fullName>
    </recommendedName>
</protein>
<organism evidence="3 4">
    <name type="scientific">Alcaligenes xylosoxydans xylosoxydans</name>
    <name type="common">Achromobacter xylosoxidans</name>
    <dbReference type="NCBI Taxonomy" id="85698"/>
    <lineage>
        <taxon>Bacteria</taxon>
        <taxon>Pseudomonadati</taxon>
        <taxon>Pseudomonadota</taxon>
        <taxon>Betaproteobacteria</taxon>
        <taxon>Burkholderiales</taxon>
        <taxon>Alcaligenaceae</taxon>
        <taxon>Achromobacter</taxon>
    </lineage>
</organism>
<evidence type="ECO:0000256" key="1">
    <source>
        <dbReference type="ARBA" id="ARBA00022729"/>
    </source>
</evidence>
<keyword evidence="1 2" id="KW-0732">Signal</keyword>
<dbReference type="GO" id="GO:0030976">
    <property type="term" value="F:thiamine pyrophosphate binding"/>
    <property type="evidence" value="ECO:0007669"/>
    <property type="project" value="TreeGrafter"/>
</dbReference>
<dbReference type="GO" id="GO:0030288">
    <property type="term" value="C:outer membrane-bounded periplasmic space"/>
    <property type="evidence" value="ECO:0007669"/>
    <property type="project" value="TreeGrafter"/>
</dbReference>
<evidence type="ECO:0000313" key="3">
    <source>
        <dbReference type="EMBL" id="OMG86453.1"/>
    </source>
</evidence>
<dbReference type="Proteomes" id="UP000187251">
    <property type="component" value="Unassembled WGS sequence"/>
</dbReference>
<evidence type="ECO:0000256" key="2">
    <source>
        <dbReference type="SAM" id="SignalP"/>
    </source>
</evidence>
<evidence type="ECO:0000313" key="4">
    <source>
        <dbReference type="Proteomes" id="UP000187251"/>
    </source>
</evidence>
<proteinExistence type="predicted"/>
<feature type="signal peptide" evidence="2">
    <location>
        <begin position="1"/>
        <end position="30"/>
    </location>
</feature>
<comment type="caution">
    <text evidence="3">The sequence shown here is derived from an EMBL/GenBank/DDBJ whole genome shotgun (WGS) entry which is preliminary data.</text>
</comment>
<reference evidence="3 4" key="1">
    <citation type="submission" date="2016-09" db="EMBL/GenBank/DDBJ databases">
        <title>Phylogenomics of Achromobacter.</title>
        <authorList>
            <person name="Jeukens J."/>
            <person name="Freschi L."/>
            <person name="Vincent A.T."/>
            <person name="Emond-Rheault J.-G."/>
            <person name="Kukavica-Ibrulj I."/>
            <person name="Charette S.J."/>
            <person name="Levesque R.C."/>
        </authorList>
    </citation>
    <scope>NUCLEOTIDE SEQUENCE [LARGE SCALE GENOMIC DNA]</scope>
    <source>
        <strain evidence="3 4">AUS488</strain>
    </source>
</reference>
<dbReference type="EMBL" id="MJMN01000015">
    <property type="protein sequence ID" value="OMG86453.1"/>
    <property type="molecule type" value="Genomic_DNA"/>
</dbReference>
<dbReference type="GO" id="GO:0015888">
    <property type="term" value="P:thiamine transport"/>
    <property type="evidence" value="ECO:0007669"/>
    <property type="project" value="TreeGrafter"/>
</dbReference>
<dbReference type="PANTHER" id="PTHR30006:SF2">
    <property type="entry name" value="ABC TRANSPORTER SUBSTRATE-BINDING PROTEIN"/>
    <property type="match status" value="1"/>
</dbReference>
<dbReference type="AlphaFoldDB" id="A0A1R1JT49"/>
<name>A0A1R1JT49_ALCXX</name>
<dbReference type="GO" id="GO:0030975">
    <property type="term" value="F:thiamine binding"/>
    <property type="evidence" value="ECO:0007669"/>
    <property type="project" value="TreeGrafter"/>
</dbReference>
<feature type="chain" id="PRO_5011983204" description="ABC transporter substrate-binding protein" evidence="2">
    <location>
        <begin position="31"/>
        <end position="364"/>
    </location>
</feature>
<dbReference type="SUPFAM" id="SSF53850">
    <property type="entry name" value="Periplasmic binding protein-like II"/>
    <property type="match status" value="1"/>
</dbReference>
<dbReference type="Pfam" id="PF13416">
    <property type="entry name" value="SBP_bac_8"/>
    <property type="match status" value="1"/>
</dbReference>
<sequence>MSRRFPIRLRLSVALSVAIAALVVAPAAWPHPQATVRLMITGTDYFDDVYRKVVIEPFLREYPGIGIEIYAVRNSRSALSVLRAQRVSPQFDAVMLDLGFAASAKEEGLLAQMEPTRVPNAAELYRFGRDLGFWALPVTYDTLSLVYSKAAFPTPPRSWRALWSAQARGKVTILAASVGNVGMLALTVVASHLVGIRDPVLTPGPGLEYLAQLAPNVWSWNPRPDQYWMVAQGDAHLSVGWNARARHHMRSLGEKIGTVTPDEGTLVQTGTLALVAGAKRPIEAQVFINYALGQAAQRALAEAMYFAPTNRLAPVSEYVRRQIPLLSPEVESKLIQFNWATMTSVSRAFIYDYWVSHIMGPDSP</sequence>
<dbReference type="InterPro" id="IPR006059">
    <property type="entry name" value="SBP"/>
</dbReference>
<gene>
    <name evidence="3" type="ORF">BIZ92_26765</name>
</gene>
<evidence type="ECO:0008006" key="5">
    <source>
        <dbReference type="Google" id="ProtNLM"/>
    </source>
</evidence>
<dbReference type="Gene3D" id="3.40.190.10">
    <property type="entry name" value="Periplasmic binding protein-like II"/>
    <property type="match status" value="2"/>
</dbReference>
<dbReference type="PANTHER" id="PTHR30006">
    <property type="entry name" value="THIAMINE-BINDING PERIPLASMIC PROTEIN-RELATED"/>
    <property type="match status" value="1"/>
</dbReference>
<accession>A0A1R1JT49</accession>